<feature type="region of interest" description="Disordered" evidence="1">
    <location>
        <begin position="1"/>
        <end position="31"/>
    </location>
</feature>
<dbReference type="SMART" id="SM00225">
    <property type="entry name" value="BTB"/>
    <property type="match status" value="1"/>
</dbReference>
<dbReference type="Proteomes" id="UP001149813">
    <property type="component" value="Unassembled WGS sequence"/>
</dbReference>
<dbReference type="AlphaFoldDB" id="A0A9W7Y3Q3"/>
<evidence type="ECO:0000313" key="3">
    <source>
        <dbReference type="EMBL" id="KAJ1723409.1"/>
    </source>
</evidence>
<dbReference type="Gene3D" id="2.60.120.1020">
    <property type="entry name" value="Peptide N glycanase, PAW domain"/>
    <property type="match status" value="1"/>
</dbReference>
<dbReference type="GO" id="GO:0006516">
    <property type="term" value="P:glycoprotein catabolic process"/>
    <property type="evidence" value="ECO:0007669"/>
    <property type="project" value="InterPro"/>
</dbReference>
<evidence type="ECO:0000313" key="4">
    <source>
        <dbReference type="Proteomes" id="UP001149813"/>
    </source>
</evidence>
<dbReference type="Gene3D" id="3.30.710.10">
    <property type="entry name" value="Potassium Channel Kv1.1, Chain A"/>
    <property type="match status" value="1"/>
</dbReference>
<dbReference type="PROSITE" id="PS50097">
    <property type="entry name" value="BTB"/>
    <property type="match status" value="1"/>
</dbReference>
<dbReference type="CDD" id="cd18186">
    <property type="entry name" value="BTB_POZ_ZBTB_KLHL-like"/>
    <property type="match status" value="1"/>
</dbReference>
<keyword evidence="4" id="KW-1185">Reference proteome</keyword>
<dbReference type="PANTHER" id="PTHR24413">
    <property type="entry name" value="SPECKLE-TYPE POZ PROTEIN"/>
    <property type="match status" value="1"/>
</dbReference>
<comment type="caution">
    <text evidence="3">The sequence shown here is derived from an EMBL/GenBank/DDBJ whole genome shotgun (WGS) entry which is preliminary data.</text>
</comment>
<organism evidence="3 4">
    <name type="scientific">Coemansia erecta</name>
    <dbReference type="NCBI Taxonomy" id="147472"/>
    <lineage>
        <taxon>Eukaryota</taxon>
        <taxon>Fungi</taxon>
        <taxon>Fungi incertae sedis</taxon>
        <taxon>Zoopagomycota</taxon>
        <taxon>Kickxellomycotina</taxon>
        <taxon>Kickxellomycetes</taxon>
        <taxon>Kickxellales</taxon>
        <taxon>Kickxellaceae</taxon>
        <taxon>Coemansia</taxon>
    </lineage>
</organism>
<evidence type="ECO:0000256" key="1">
    <source>
        <dbReference type="SAM" id="MobiDB-lite"/>
    </source>
</evidence>
<dbReference type="Pfam" id="PF04721">
    <property type="entry name" value="PAW"/>
    <property type="match status" value="1"/>
</dbReference>
<protein>
    <recommendedName>
        <fullName evidence="2">BTB domain-containing protein</fullName>
    </recommendedName>
</protein>
<dbReference type="InterPro" id="IPR038680">
    <property type="entry name" value="PAW_sf"/>
</dbReference>
<dbReference type="InterPro" id="IPR006588">
    <property type="entry name" value="Peptide_N_glycanase_PAW_dom"/>
</dbReference>
<feature type="compositionally biased region" description="Basic and acidic residues" evidence="1">
    <location>
        <begin position="697"/>
        <end position="715"/>
    </location>
</feature>
<feature type="region of interest" description="Disordered" evidence="1">
    <location>
        <begin position="591"/>
        <end position="611"/>
    </location>
</feature>
<accession>A0A9W7Y3Q3</accession>
<feature type="compositionally biased region" description="Pro residues" evidence="1">
    <location>
        <begin position="681"/>
        <end position="692"/>
    </location>
</feature>
<reference evidence="3" key="1">
    <citation type="submission" date="2022-07" db="EMBL/GenBank/DDBJ databases">
        <title>Phylogenomic reconstructions and comparative analyses of Kickxellomycotina fungi.</title>
        <authorList>
            <person name="Reynolds N.K."/>
            <person name="Stajich J.E."/>
            <person name="Barry K."/>
            <person name="Grigoriev I.V."/>
            <person name="Crous P."/>
            <person name="Smith M.E."/>
        </authorList>
    </citation>
    <scope>NUCLEOTIDE SEQUENCE</scope>
    <source>
        <strain evidence="3">NBRC 32514</strain>
    </source>
</reference>
<dbReference type="InterPro" id="IPR008979">
    <property type="entry name" value="Galactose-bd-like_sf"/>
</dbReference>
<dbReference type="OrthoDB" id="194443at2759"/>
<feature type="compositionally biased region" description="Acidic residues" evidence="1">
    <location>
        <begin position="641"/>
        <end position="651"/>
    </location>
</feature>
<evidence type="ECO:0000259" key="2">
    <source>
        <dbReference type="PROSITE" id="PS50097"/>
    </source>
</evidence>
<name>A0A9W7Y3Q3_9FUNG</name>
<proteinExistence type="predicted"/>
<dbReference type="InterPro" id="IPR000210">
    <property type="entry name" value="BTB/POZ_dom"/>
</dbReference>
<dbReference type="EMBL" id="JANBOJ010000067">
    <property type="protein sequence ID" value="KAJ1723409.1"/>
    <property type="molecule type" value="Genomic_DNA"/>
</dbReference>
<dbReference type="SUPFAM" id="SSF49785">
    <property type="entry name" value="Galactose-binding domain-like"/>
    <property type="match status" value="1"/>
</dbReference>
<feature type="region of interest" description="Disordered" evidence="1">
    <location>
        <begin position="627"/>
        <end position="715"/>
    </location>
</feature>
<dbReference type="InterPro" id="IPR011333">
    <property type="entry name" value="SKP1/BTB/POZ_sf"/>
</dbReference>
<feature type="domain" description="BTB" evidence="2">
    <location>
        <begin position="405"/>
        <end position="481"/>
    </location>
</feature>
<dbReference type="Pfam" id="PF00651">
    <property type="entry name" value="BTB"/>
    <property type="match status" value="1"/>
</dbReference>
<dbReference type="SUPFAM" id="SSF54695">
    <property type="entry name" value="POZ domain"/>
    <property type="match status" value="1"/>
</dbReference>
<sequence>MSTPAANSEAGAGAGAGAQPDSLLGPGGGRATTVDFGELRPQYHAPMMFPNEVELYEPTLQLADGGPRPAAAAAPSAGAAGSVRTVQTQVDVALPCGYFNVWRPLHERRTAICARLQRFMVGAAAAAGDAGTPGAWSSRVSYSSADDEYFQNGVALAFVKGWQRGALHARNVFRKVEHDWGMAYLAPTPRAAPAAGLPQAGVGDRAVVVWRFNYAESHGVVDALHVRAGFAVFSEQAAVRWHIRRLDRPAFERVAVHELTADELASFPEAAGAGVEATSAGAAQRARVVERHRGSMLAYRVHGDAHNAYALLSLPGFAADLSRHVAGAYGFELAAELQPAREGADRWQKAQVARQSLLRPVNGRMREGEAALERCGLDVRVRLRPDVAVDRAAPAAGVRMDDAAADFVVRVADPSNTVGSLQPPVRAHAHVLAAGSDYFAALLASAMSETAARSVVLEDMPYGAARVALSFLYSGAVADADTRPLGGWLALLAVAARLAIPRLHQLCQARILQHAMAAVAAEVDAAEPGAGTAMPDAAERQLRPAAAALFARLHAAAAENGADALADALDRIVANYAVACQEHAMRCGDTAPYAPPPPAGHGHGHIGFDPAHDDPRHLHLVPGMLVRPGPHGMHAFHDEGDNGDEDDEDDGELGRRADGQGFFARLFGHGWHVTNADDQPPEPPQPPQPQPGPVAHAEARSDAQSDSGSETHSHT</sequence>
<dbReference type="GO" id="GO:0005737">
    <property type="term" value="C:cytoplasm"/>
    <property type="evidence" value="ECO:0007669"/>
    <property type="project" value="InterPro"/>
</dbReference>
<gene>
    <name evidence="3" type="ORF">LPJ53_002219</name>
</gene>